<dbReference type="GO" id="GO:0008233">
    <property type="term" value="F:peptidase activity"/>
    <property type="evidence" value="ECO:0007669"/>
    <property type="project" value="InterPro"/>
</dbReference>
<name>A0A6N8DW30_RHOAC</name>
<dbReference type="GO" id="GO:0016020">
    <property type="term" value="C:membrane"/>
    <property type="evidence" value="ECO:0007669"/>
    <property type="project" value="InterPro"/>
</dbReference>
<protein>
    <submittedName>
        <fullName evidence="2">Type I secretion system permease/ATPase</fullName>
    </submittedName>
</protein>
<dbReference type="AlphaFoldDB" id="A0A6N8DW30"/>
<evidence type="ECO:0000313" key="3">
    <source>
        <dbReference type="Proteomes" id="UP000439113"/>
    </source>
</evidence>
<accession>A0A6N8DW30</accession>
<dbReference type="Gene3D" id="3.90.70.10">
    <property type="entry name" value="Cysteine proteinases"/>
    <property type="match status" value="1"/>
</dbReference>
<feature type="domain" description="Peptidase C39" evidence="1">
    <location>
        <begin position="12"/>
        <end position="135"/>
    </location>
</feature>
<dbReference type="PROSITE" id="PS50990">
    <property type="entry name" value="PEPTIDASE_C39"/>
    <property type="match status" value="1"/>
</dbReference>
<dbReference type="InterPro" id="IPR005074">
    <property type="entry name" value="Peptidase_C39"/>
</dbReference>
<dbReference type="Pfam" id="PF03412">
    <property type="entry name" value="Peptidase_C39"/>
    <property type="match status" value="1"/>
</dbReference>
<dbReference type="GO" id="GO:0005524">
    <property type="term" value="F:ATP binding"/>
    <property type="evidence" value="ECO:0007669"/>
    <property type="project" value="InterPro"/>
</dbReference>
<sequence length="173" mass="19037">MTVKPDFSQAPEAAAPRHSGLRALCSIAAYYRIAADPNHLVKELAIEAGEEAPNELVRAAVRMDLKARVIENPSPERLASAPVPALLRLKNGSWCVYAGVTAANLARIADPATRIQRELPLNDLVAEIDPLLVLVARRFRGAGVDPKNFGFHWFAPSLWRYRKPLIHVLIASF</sequence>
<gene>
    <name evidence="2" type="ORF">GJ654_20655</name>
</gene>
<reference evidence="2 3" key="1">
    <citation type="submission" date="2019-11" db="EMBL/GenBank/DDBJ databases">
        <title>Whole-genome sequence of a Rhodoblastus acidophilus DSM 142.</title>
        <authorList>
            <person name="Kyndt J.A."/>
            <person name="Meyer T.E."/>
        </authorList>
    </citation>
    <scope>NUCLEOTIDE SEQUENCE [LARGE SCALE GENOMIC DNA]</scope>
    <source>
        <strain evidence="2 3">DSM 142</strain>
    </source>
</reference>
<comment type="caution">
    <text evidence="2">The sequence shown here is derived from an EMBL/GenBank/DDBJ whole genome shotgun (WGS) entry which is preliminary data.</text>
</comment>
<dbReference type="EMBL" id="WNKS01000052">
    <property type="protein sequence ID" value="MTV33383.1"/>
    <property type="molecule type" value="Genomic_DNA"/>
</dbReference>
<dbReference type="GO" id="GO:0006508">
    <property type="term" value="P:proteolysis"/>
    <property type="evidence" value="ECO:0007669"/>
    <property type="project" value="InterPro"/>
</dbReference>
<evidence type="ECO:0000259" key="1">
    <source>
        <dbReference type="PROSITE" id="PS50990"/>
    </source>
</evidence>
<proteinExistence type="predicted"/>
<dbReference type="RefSeq" id="WP_246664860.1">
    <property type="nucleotide sequence ID" value="NZ_WNKS01000052.1"/>
</dbReference>
<organism evidence="2 3">
    <name type="scientific">Rhodoblastus acidophilus</name>
    <name type="common">Rhodopseudomonas acidophila</name>
    <dbReference type="NCBI Taxonomy" id="1074"/>
    <lineage>
        <taxon>Bacteria</taxon>
        <taxon>Pseudomonadati</taxon>
        <taxon>Pseudomonadota</taxon>
        <taxon>Alphaproteobacteria</taxon>
        <taxon>Hyphomicrobiales</taxon>
        <taxon>Rhodoblastaceae</taxon>
        <taxon>Rhodoblastus</taxon>
    </lineage>
</organism>
<dbReference type="Proteomes" id="UP000439113">
    <property type="component" value="Unassembled WGS sequence"/>
</dbReference>
<evidence type="ECO:0000313" key="2">
    <source>
        <dbReference type="EMBL" id="MTV33383.1"/>
    </source>
</evidence>
<feature type="non-terminal residue" evidence="2">
    <location>
        <position position="173"/>
    </location>
</feature>